<keyword evidence="2" id="KW-1185">Reference proteome</keyword>
<proteinExistence type="predicted"/>
<dbReference type="EMBL" id="JARJCM010000019">
    <property type="protein sequence ID" value="KAJ7040981.1"/>
    <property type="molecule type" value="Genomic_DNA"/>
</dbReference>
<dbReference type="SUPFAM" id="SSF52047">
    <property type="entry name" value="RNI-like"/>
    <property type="match status" value="1"/>
</dbReference>
<sequence length="280" mass="31399">SAMSGSPETLPPELEREIFELAVRVHPSVAPNLLLVAHRVHVWIEPILYETLIILVGAPSEPPPAILQAFQSKPASFFRTHVRNLLLHYDRHAKQFPAILSRCSGTVNLAVLGQARHSLLAPLGAMKLQRLAVHMQALFGPKHIDLTLPCFATLTHLNIMNSDEDRITAEDFASLPALTHLHLFQCRALMDAVLLRCHALKVLVSTWAFPPEIPELRSLIQDPRVVLVHLWAHRRSSIEDWKAGTEGRPDLWSRADLFVAKRHGRIDPGKWSVVGQFSFS</sequence>
<evidence type="ECO:0000313" key="1">
    <source>
        <dbReference type="EMBL" id="KAJ7040981.1"/>
    </source>
</evidence>
<accession>A0AAD6T6Y6</accession>
<organism evidence="1 2">
    <name type="scientific">Mycena alexandri</name>
    <dbReference type="NCBI Taxonomy" id="1745969"/>
    <lineage>
        <taxon>Eukaryota</taxon>
        <taxon>Fungi</taxon>
        <taxon>Dikarya</taxon>
        <taxon>Basidiomycota</taxon>
        <taxon>Agaricomycotina</taxon>
        <taxon>Agaricomycetes</taxon>
        <taxon>Agaricomycetidae</taxon>
        <taxon>Agaricales</taxon>
        <taxon>Marasmiineae</taxon>
        <taxon>Mycenaceae</taxon>
        <taxon>Mycena</taxon>
    </lineage>
</organism>
<gene>
    <name evidence="1" type="ORF">C8F04DRAFT_1081261</name>
</gene>
<reference evidence="1" key="1">
    <citation type="submission" date="2023-03" db="EMBL/GenBank/DDBJ databases">
        <title>Massive genome expansion in bonnet fungi (Mycena s.s.) driven by repeated elements and novel gene families across ecological guilds.</title>
        <authorList>
            <consortium name="Lawrence Berkeley National Laboratory"/>
            <person name="Harder C.B."/>
            <person name="Miyauchi S."/>
            <person name="Viragh M."/>
            <person name="Kuo A."/>
            <person name="Thoen E."/>
            <person name="Andreopoulos B."/>
            <person name="Lu D."/>
            <person name="Skrede I."/>
            <person name="Drula E."/>
            <person name="Henrissat B."/>
            <person name="Morin E."/>
            <person name="Kohler A."/>
            <person name="Barry K."/>
            <person name="LaButti K."/>
            <person name="Morin E."/>
            <person name="Salamov A."/>
            <person name="Lipzen A."/>
            <person name="Mereny Z."/>
            <person name="Hegedus B."/>
            <person name="Baldrian P."/>
            <person name="Stursova M."/>
            <person name="Weitz H."/>
            <person name="Taylor A."/>
            <person name="Grigoriev I.V."/>
            <person name="Nagy L.G."/>
            <person name="Martin F."/>
            <person name="Kauserud H."/>
        </authorList>
    </citation>
    <scope>NUCLEOTIDE SEQUENCE</scope>
    <source>
        <strain evidence="1">CBHHK200</strain>
    </source>
</reference>
<comment type="caution">
    <text evidence="1">The sequence shown here is derived from an EMBL/GenBank/DDBJ whole genome shotgun (WGS) entry which is preliminary data.</text>
</comment>
<evidence type="ECO:0000313" key="2">
    <source>
        <dbReference type="Proteomes" id="UP001218188"/>
    </source>
</evidence>
<name>A0AAD6T6Y6_9AGAR</name>
<dbReference type="Proteomes" id="UP001218188">
    <property type="component" value="Unassembled WGS sequence"/>
</dbReference>
<feature type="non-terminal residue" evidence="1">
    <location>
        <position position="280"/>
    </location>
</feature>
<protein>
    <submittedName>
        <fullName evidence="1">Uncharacterized protein</fullName>
    </submittedName>
</protein>
<dbReference type="AlphaFoldDB" id="A0AAD6T6Y6"/>